<sequence length="62" mass="7653">TLFFTFPHYFYHYYRDLCCCYLCRHVIYIYIISLRSYSKQCHPFTSFKIEIKCNFELCGISI</sequence>
<evidence type="ECO:0000313" key="1">
    <source>
        <dbReference type="EMBL" id="CDW25953.1"/>
    </source>
</evidence>
<protein>
    <submittedName>
        <fullName evidence="1">Uncharacterized protein</fullName>
    </submittedName>
</protein>
<organism evidence="1">
    <name type="scientific">Lepeophtheirus salmonis</name>
    <name type="common">Salmon louse</name>
    <name type="synonym">Caligus salmonis</name>
    <dbReference type="NCBI Taxonomy" id="72036"/>
    <lineage>
        <taxon>Eukaryota</taxon>
        <taxon>Metazoa</taxon>
        <taxon>Ecdysozoa</taxon>
        <taxon>Arthropoda</taxon>
        <taxon>Crustacea</taxon>
        <taxon>Multicrustacea</taxon>
        <taxon>Hexanauplia</taxon>
        <taxon>Copepoda</taxon>
        <taxon>Siphonostomatoida</taxon>
        <taxon>Caligidae</taxon>
        <taxon>Lepeophtheirus</taxon>
    </lineage>
</organism>
<dbReference type="EMBL" id="HACA01008592">
    <property type="protein sequence ID" value="CDW25953.1"/>
    <property type="molecule type" value="Transcribed_RNA"/>
</dbReference>
<accession>A0A0K2TIU0</accession>
<dbReference type="AlphaFoldDB" id="A0A0K2TIU0"/>
<feature type="non-terminal residue" evidence="1">
    <location>
        <position position="1"/>
    </location>
</feature>
<proteinExistence type="predicted"/>
<name>A0A0K2TIU0_LEPSM</name>
<reference evidence="1" key="1">
    <citation type="submission" date="2014-05" db="EMBL/GenBank/DDBJ databases">
        <authorList>
            <person name="Chronopoulou M."/>
        </authorList>
    </citation>
    <scope>NUCLEOTIDE SEQUENCE</scope>
    <source>
        <tissue evidence="1">Whole organism</tissue>
    </source>
</reference>